<sequence>MIKTLKDTTSAQIQNALIEVRQSLGMTSSTVFTLIAVAGADDYDETFDACVEAGREHPSRIILVGDGSSRSTRLDAELHLGESMPGELIALRFHGELSQHKGSTLLPLLLPDSPVIAWWAGAAPEAPAEDEIGKLAKRRITDAMGSADPLATLRARAASLRPGDIDMTWTRLTAWRALLAAALDQHTDTVTHACVEAAANNAGGLLLAGWLRSRLDAPVDFVVSEGPGVTAVTMATASGDVSVARTDGKMASFSLPDRPTRKVALRRREVSALLAEELRRLDNDPVFSAAMESLVTDFAHAGNGTKEQA</sequence>
<dbReference type="InterPro" id="IPR046801">
    <property type="entry name" value="OpcA_G6PD_N"/>
</dbReference>
<protein>
    <submittedName>
        <fullName evidence="3">Glucose-6-phosphate dehydrogenase assembly protein OpcA</fullName>
    </submittedName>
</protein>
<organism evidence="3 4">
    <name type="scientific">Propioniciclava soli</name>
    <dbReference type="NCBI Taxonomy" id="2775081"/>
    <lineage>
        <taxon>Bacteria</taxon>
        <taxon>Bacillati</taxon>
        <taxon>Actinomycetota</taxon>
        <taxon>Actinomycetes</taxon>
        <taxon>Propionibacteriales</taxon>
        <taxon>Propionibacteriaceae</taxon>
        <taxon>Propioniciclava</taxon>
    </lineage>
</organism>
<dbReference type="PANTHER" id="PTHR38658">
    <property type="entry name" value="OXPP CYCLE PROTEIN OPCA-RELATED"/>
    <property type="match status" value="1"/>
</dbReference>
<evidence type="ECO:0000259" key="2">
    <source>
        <dbReference type="Pfam" id="PF20171"/>
    </source>
</evidence>
<reference evidence="3 4" key="1">
    <citation type="journal article" date="2023" name="Environ Microbiome">
        <title>A coral-associated actinobacterium mitigates coral bleaching under heat stress.</title>
        <authorList>
            <person name="Li J."/>
            <person name="Zou Y."/>
            <person name="Li Q."/>
            <person name="Zhang J."/>
            <person name="Bourne D.G."/>
            <person name="Lyu Y."/>
            <person name="Liu C."/>
            <person name="Zhang S."/>
        </authorList>
    </citation>
    <scope>NUCLEOTIDE SEQUENCE [LARGE SCALE GENOMIC DNA]</scope>
    <source>
        <strain evidence="3 4">SCSIO 13291</strain>
    </source>
</reference>
<evidence type="ECO:0000313" key="4">
    <source>
        <dbReference type="Proteomes" id="UP001434337"/>
    </source>
</evidence>
<evidence type="ECO:0000313" key="3">
    <source>
        <dbReference type="EMBL" id="WZW97630.1"/>
    </source>
</evidence>
<name>A0ABZ3C467_9ACTN</name>
<feature type="domain" description="Glucose-6-phosphate dehydrogenase assembly protein OpcA N-terminal" evidence="1">
    <location>
        <begin position="52"/>
        <end position="157"/>
    </location>
</feature>
<dbReference type="Pfam" id="PF20171">
    <property type="entry name" value="OpcA_G6PD_C"/>
    <property type="match status" value="1"/>
</dbReference>
<accession>A0ABZ3C467</accession>
<keyword evidence="4" id="KW-1185">Reference proteome</keyword>
<dbReference type="InterPro" id="IPR046802">
    <property type="entry name" value="OpcA_G6PD_C"/>
</dbReference>
<dbReference type="Proteomes" id="UP001434337">
    <property type="component" value="Chromosome"/>
</dbReference>
<gene>
    <name evidence="3" type="ORF">PCC79_12055</name>
</gene>
<evidence type="ECO:0000259" key="1">
    <source>
        <dbReference type="Pfam" id="PF10128"/>
    </source>
</evidence>
<dbReference type="PANTHER" id="PTHR38658:SF1">
    <property type="entry name" value="OXPP CYCLE PROTEIN OPCA-RELATED"/>
    <property type="match status" value="1"/>
</dbReference>
<feature type="domain" description="Glucose-6-phosphate dehydrogenase assembly protein OpcA C-terminal" evidence="2">
    <location>
        <begin position="162"/>
        <end position="291"/>
    </location>
</feature>
<dbReference type="Pfam" id="PF10128">
    <property type="entry name" value="OpcA_G6PD_assem"/>
    <property type="match status" value="1"/>
</dbReference>
<proteinExistence type="predicted"/>
<dbReference type="InterPro" id="IPR004555">
    <property type="entry name" value="G6PDH_assembly_OpcA"/>
</dbReference>
<dbReference type="EMBL" id="CP115965">
    <property type="protein sequence ID" value="WZW97630.1"/>
    <property type="molecule type" value="Genomic_DNA"/>
</dbReference>
<dbReference type="RefSeq" id="WP_232549369.1">
    <property type="nucleotide sequence ID" value="NZ_CP115965.1"/>
</dbReference>